<dbReference type="AlphaFoldDB" id="A0A1R2AVT7"/>
<dbReference type="InterPro" id="IPR036236">
    <property type="entry name" value="Znf_C2H2_sf"/>
</dbReference>
<comment type="subcellular location">
    <subcellularLocation>
        <location evidence="1">Nucleus</location>
    </subcellularLocation>
</comment>
<keyword evidence="7" id="KW-0472">Membrane</keyword>
<keyword evidence="3" id="KW-0863">Zinc-finger</keyword>
<evidence type="ECO:0000256" key="6">
    <source>
        <dbReference type="SAM" id="MobiDB-lite"/>
    </source>
</evidence>
<feature type="compositionally biased region" description="Basic residues" evidence="6">
    <location>
        <begin position="50"/>
        <end position="60"/>
    </location>
</feature>
<dbReference type="Pfam" id="PF12171">
    <property type="entry name" value="zf-C2H2_jaz"/>
    <property type="match status" value="1"/>
</dbReference>
<organism evidence="9 10">
    <name type="scientific">Stentor coeruleus</name>
    <dbReference type="NCBI Taxonomy" id="5963"/>
    <lineage>
        <taxon>Eukaryota</taxon>
        <taxon>Sar</taxon>
        <taxon>Alveolata</taxon>
        <taxon>Ciliophora</taxon>
        <taxon>Postciliodesmatophora</taxon>
        <taxon>Heterotrichea</taxon>
        <taxon>Heterotrichida</taxon>
        <taxon>Stentoridae</taxon>
        <taxon>Stentor</taxon>
    </lineage>
</organism>
<dbReference type="Gene3D" id="3.30.160.60">
    <property type="entry name" value="Classic Zinc Finger"/>
    <property type="match status" value="1"/>
</dbReference>
<dbReference type="EMBL" id="MPUH01001299">
    <property type="protein sequence ID" value="OMJ68644.1"/>
    <property type="molecule type" value="Genomic_DNA"/>
</dbReference>
<evidence type="ECO:0000256" key="3">
    <source>
        <dbReference type="ARBA" id="ARBA00022771"/>
    </source>
</evidence>
<feature type="transmembrane region" description="Helical" evidence="7">
    <location>
        <begin position="7"/>
        <end position="27"/>
    </location>
</feature>
<name>A0A1R2AVT7_9CILI</name>
<dbReference type="GO" id="GO:0003676">
    <property type="term" value="F:nucleic acid binding"/>
    <property type="evidence" value="ECO:0007669"/>
    <property type="project" value="InterPro"/>
</dbReference>
<feature type="region of interest" description="Disordered" evidence="6">
    <location>
        <begin position="38"/>
        <end position="76"/>
    </location>
</feature>
<sequence length="148" mass="16940">MANLEELIIGYVIYVPVICLLFGLLYLCIPKSTNAEVQEEVKIEEEPPKKKGKKSGKKGPKTAQETKDKPKAKPKNINKIIPKGKAAYCSYCEVYMADDEQLMNHEKGKKHTKNCKKEGKWFTITDPITEDEKFKPFTEEDIEEGWTL</sequence>
<dbReference type="InterPro" id="IPR003604">
    <property type="entry name" value="Matrin/U1-like-C_Znf_C2H2"/>
</dbReference>
<accession>A0A1R2AVT7</accession>
<feature type="compositionally biased region" description="Basic and acidic residues" evidence="6">
    <location>
        <begin position="39"/>
        <end position="49"/>
    </location>
</feature>
<keyword evidence="10" id="KW-1185">Reference proteome</keyword>
<reference evidence="9 10" key="1">
    <citation type="submission" date="2016-11" db="EMBL/GenBank/DDBJ databases">
        <title>The macronuclear genome of Stentor coeruleus: a giant cell with tiny introns.</title>
        <authorList>
            <person name="Slabodnick M."/>
            <person name="Ruby J.G."/>
            <person name="Reiff S.B."/>
            <person name="Swart E.C."/>
            <person name="Gosai S."/>
            <person name="Prabakaran S."/>
            <person name="Witkowska E."/>
            <person name="Larue G.E."/>
            <person name="Fisher S."/>
            <person name="Freeman R.M."/>
            <person name="Gunawardena J."/>
            <person name="Chu W."/>
            <person name="Stover N.A."/>
            <person name="Gregory B.D."/>
            <person name="Nowacki M."/>
            <person name="Derisi J."/>
            <person name="Roy S.W."/>
            <person name="Marshall W.F."/>
            <person name="Sood P."/>
        </authorList>
    </citation>
    <scope>NUCLEOTIDE SEQUENCE [LARGE SCALE GENOMIC DNA]</scope>
    <source>
        <strain evidence="9">WM001</strain>
    </source>
</reference>
<evidence type="ECO:0000256" key="2">
    <source>
        <dbReference type="ARBA" id="ARBA00022723"/>
    </source>
</evidence>
<dbReference type="InterPro" id="IPR000690">
    <property type="entry name" value="Matrin/U1-C_Znf_C2H2"/>
</dbReference>
<evidence type="ECO:0000259" key="8">
    <source>
        <dbReference type="PROSITE" id="PS50171"/>
    </source>
</evidence>
<dbReference type="GO" id="GO:0008270">
    <property type="term" value="F:zinc ion binding"/>
    <property type="evidence" value="ECO:0007669"/>
    <property type="project" value="UniProtKB-KW"/>
</dbReference>
<protein>
    <recommendedName>
        <fullName evidence="8">Matrin-type domain-containing protein</fullName>
    </recommendedName>
</protein>
<dbReference type="PROSITE" id="PS00028">
    <property type="entry name" value="ZINC_FINGER_C2H2_1"/>
    <property type="match status" value="1"/>
</dbReference>
<feature type="domain" description="Matrin-type" evidence="8">
    <location>
        <begin position="87"/>
        <end position="117"/>
    </location>
</feature>
<evidence type="ECO:0000313" key="10">
    <source>
        <dbReference type="Proteomes" id="UP000187209"/>
    </source>
</evidence>
<keyword evidence="7" id="KW-0812">Transmembrane</keyword>
<comment type="caution">
    <text evidence="9">The sequence shown here is derived from an EMBL/GenBank/DDBJ whole genome shotgun (WGS) entry which is preliminary data.</text>
</comment>
<keyword evidence="5" id="KW-0539">Nucleus</keyword>
<dbReference type="InterPro" id="IPR013087">
    <property type="entry name" value="Znf_C2H2_type"/>
</dbReference>
<gene>
    <name evidence="9" type="ORF">SteCoe_33837</name>
</gene>
<evidence type="ECO:0000256" key="5">
    <source>
        <dbReference type="ARBA" id="ARBA00023242"/>
    </source>
</evidence>
<evidence type="ECO:0000256" key="7">
    <source>
        <dbReference type="SAM" id="Phobius"/>
    </source>
</evidence>
<dbReference type="GO" id="GO:0005634">
    <property type="term" value="C:nucleus"/>
    <property type="evidence" value="ECO:0007669"/>
    <property type="project" value="UniProtKB-SubCell"/>
</dbReference>
<keyword evidence="2" id="KW-0479">Metal-binding</keyword>
<evidence type="ECO:0000313" key="9">
    <source>
        <dbReference type="EMBL" id="OMJ68644.1"/>
    </source>
</evidence>
<dbReference type="Proteomes" id="UP000187209">
    <property type="component" value="Unassembled WGS sequence"/>
</dbReference>
<evidence type="ECO:0000256" key="4">
    <source>
        <dbReference type="ARBA" id="ARBA00022833"/>
    </source>
</evidence>
<evidence type="ECO:0000256" key="1">
    <source>
        <dbReference type="ARBA" id="ARBA00004123"/>
    </source>
</evidence>
<dbReference type="PROSITE" id="PS50171">
    <property type="entry name" value="ZF_MATRIN"/>
    <property type="match status" value="1"/>
</dbReference>
<proteinExistence type="predicted"/>
<dbReference type="SUPFAM" id="SSF57667">
    <property type="entry name" value="beta-beta-alpha zinc fingers"/>
    <property type="match status" value="1"/>
</dbReference>
<keyword evidence="7" id="KW-1133">Transmembrane helix</keyword>
<dbReference type="InterPro" id="IPR022755">
    <property type="entry name" value="Znf_C2H2_jaz"/>
</dbReference>
<dbReference type="SMART" id="SM00451">
    <property type="entry name" value="ZnF_U1"/>
    <property type="match status" value="1"/>
</dbReference>
<keyword evidence="4" id="KW-0862">Zinc</keyword>